<dbReference type="InterPro" id="IPR001497">
    <property type="entry name" value="MethylDNA_cys_MeTrfase_AS"/>
</dbReference>
<dbReference type="PANTHER" id="PTHR10815:SF13">
    <property type="entry name" value="METHYLATED-DNA--PROTEIN-CYSTEINE METHYLTRANSFERASE"/>
    <property type="match status" value="1"/>
</dbReference>
<feature type="region of interest" description="Disordered" evidence="12">
    <location>
        <begin position="170"/>
        <end position="193"/>
    </location>
</feature>
<evidence type="ECO:0000256" key="7">
    <source>
        <dbReference type="ARBA" id="ARBA00022763"/>
    </source>
</evidence>
<evidence type="ECO:0000256" key="3">
    <source>
        <dbReference type="ARBA" id="ARBA00011918"/>
    </source>
</evidence>
<evidence type="ECO:0000256" key="12">
    <source>
        <dbReference type="SAM" id="MobiDB-lite"/>
    </source>
</evidence>
<keyword evidence="7" id="KW-0227">DNA damage</keyword>
<dbReference type="OrthoDB" id="1907495at2759"/>
<feature type="region of interest" description="Disordered" evidence="12">
    <location>
        <begin position="116"/>
        <end position="144"/>
    </location>
</feature>
<evidence type="ECO:0000256" key="9">
    <source>
        <dbReference type="ARBA" id="ARBA00030795"/>
    </source>
</evidence>
<dbReference type="EMBL" id="SOZI01000002">
    <property type="protein sequence ID" value="TNY24592.1"/>
    <property type="molecule type" value="Genomic_DNA"/>
</dbReference>
<feature type="compositionally biased region" description="Basic and acidic residues" evidence="12">
    <location>
        <begin position="128"/>
        <end position="144"/>
    </location>
</feature>
<comment type="similarity">
    <text evidence="2">Belongs to the MGMT family.</text>
</comment>
<feature type="compositionally biased region" description="Low complexity" evidence="12">
    <location>
        <begin position="8"/>
        <end position="19"/>
    </location>
</feature>
<dbReference type="InterPro" id="IPR014048">
    <property type="entry name" value="MethylDNA_cys_MeTrfase_DNA-bd"/>
</dbReference>
<dbReference type="AlphaFoldDB" id="A0A5C5G885"/>
<accession>A0A5C5G885</accession>
<gene>
    <name evidence="14" type="ORF">DMC30DRAFT_345580</name>
</gene>
<keyword evidence="8" id="KW-0234">DNA repair</keyword>
<dbReference type="EC" id="2.1.1.63" evidence="3"/>
<evidence type="ECO:0000259" key="13">
    <source>
        <dbReference type="Pfam" id="PF01035"/>
    </source>
</evidence>
<dbReference type="GO" id="GO:0003908">
    <property type="term" value="F:methylated-DNA-[protein]-cysteine S-methyltransferase activity"/>
    <property type="evidence" value="ECO:0007669"/>
    <property type="project" value="UniProtKB-EC"/>
</dbReference>
<dbReference type="GO" id="GO:0032259">
    <property type="term" value="P:methylation"/>
    <property type="evidence" value="ECO:0007669"/>
    <property type="project" value="UniProtKB-KW"/>
</dbReference>
<dbReference type="Pfam" id="PF01035">
    <property type="entry name" value="DNA_binding_1"/>
    <property type="match status" value="1"/>
</dbReference>
<comment type="catalytic activity">
    <reaction evidence="11">
        <text>a 6-O-methyl-2'-deoxyguanosine in DNA + L-cysteinyl-[protein] = S-methyl-L-cysteinyl-[protein] + a 2'-deoxyguanosine in DNA</text>
        <dbReference type="Rhea" id="RHEA:24000"/>
        <dbReference type="Rhea" id="RHEA-COMP:10131"/>
        <dbReference type="Rhea" id="RHEA-COMP:10132"/>
        <dbReference type="Rhea" id="RHEA-COMP:11367"/>
        <dbReference type="Rhea" id="RHEA-COMP:11368"/>
        <dbReference type="ChEBI" id="CHEBI:29950"/>
        <dbReference type="ChEBI" id="CHEBI:82612"/>
        <dbReference type="ChEBI" id="CHEBI:85445"/>
        <dbReference type="ChEBI" id="CHEBI:85448"/>
        <dbReference type="EC" id="2.1.1.63"/>
    </reaction>
</comment>
<dbReference type="STRING" id="5288.A0A5C5G885"/>
<reference evidence="14 15" key="1">
    <citation type="submission" date="2019-03" db="EMBL/GenBank/DDBJ databases">
        <title>Rhodosporidium diobovatum UCD-FST 08-225 genome sequencing, assembly, and annotation.</title>
        <authorList>
            <person name="Fakankun I.U."/>
            <person name="Fristensky B."/>
            <person name="Levin D.B."/>
        </authorList>
    </citation>
    <scope>NUCLEOTIDE SEQUENCE [LARGE SCALE GENOMIC DNA]</scope>
    <source>
        <strain evidence="14 15">UCD-FST 08-225</strain>
    </source>
</reference>
<keyword evidence="5 14" id="KW-0489">Methyltransferase</keyword>
<proteinExistence type="inferred from homology"/>
<dbReference type="CDD" id="cd06445">
    <property type="entry name" value="ATase"/>
    <property type="match status" value="1"/>
</dbReference>
<keyword evidence="15" id="KW-1185">Reference proteome</keyword>
<evidence type="ECO:0000256" key="2">
    <source>
        <dbReference type="ARBA" id="ARBA00008711"/>
    </source>
</evidence>
<evidence type="ECO:0000256" key="11">
    <source>
        <dbReference type="ARBA" id="ARBA00049348"/>
    </source>
</evidence>
<evidence type="ECO:0000256" key="8">
    <source>
        <dbReference type="ARBA" id="ARBA00023204"/>
    </source>
</evidence>
<sequence>MPRVTLLTAPAVATSESPSPSSPTPYPRTPADRSSFRRRPGTKCSPFQWRLYDLVLSIPPGCVATYGHLATLLDSSPRAVGSALRNNPFAPFVPCHRVIASSLYVGGFGGEWLKPGAARSSQSGSARRAGEGHHKEGERTADKVELLRREGVDFDERGYLRDKGKLWNGEKRADGDAAAGTRAKAAGRTAGGG</sequence>
<feature type="compositionally biased region" description="Low complexity" evidence="12">
    <location>
        <begin position="176"/>
        <end position="193"/>
    </location>
</feature>
<evidence type="ECO:0000313" key="14">
    <source>
        <dbReference type="EMBL" id="TNY24592.1"/>
    </source>
</evidence>
<comment type="catalytic activity">
    <reaction evidence="1">
        <text>a 4-O-methyl-thymidine in DNA + L-cysteinyl-[protein] = a thymidine in DNA + S-methyl-L-cysteinyl-[protein]</text>
        <dbReference type="Rhea" id="RHEA:53428"/>
        <dbReference type="Rhea" id="RHEA-COMP:10131"/>
        <dbReference type="Rhea" id="RHEA-COMP:10132"/>
        <dbReference type="Rhea" id="RHEA-COMP:13555"/>
        <dbReference type="Rhea" id="RHEA-COMP:13556"/>
        <dbReference type="ChEBI" id="CHEBI:29950"/>
        <dbReference type="ChEBI" id="CHEBI:82612"/>
        <dbReference type="ChEBI" id="CHEBI:137386"/>
        <dbReference type="ChEBI" id="CHEBI:137387"/>
        <dbReference type="EC" id="2.1.1.63"/>
    </reaction>
</comment>
<dbReference type="PROSITE" id="PS00374">
    <property type="entry name" value="MGMT"/>
    <property type="match status" value="1"/>
</dbReference>
<comment type="caution">
    <text evidence="14">The sequence shown here is derived from an EMBL/GenBank/DDBJ whole genome shotgun (WGS) entry which is preliminary data.</text>
</comment>
<evidence type="ECO:0000256" key="6">
    <source>
        <dbReference type="ARBA" id="ARBA00022679"/>
    </source>
</evidence>
<dbReference type="PANTHER" id="PTHR10815">
    <property type="entry name" value="METHYLATED-DNA--PROTEIN-CYSTEINE METHYLTRANSFERASE"/>
    <property type="match status" value="1"/>
</dbReference>
<dbReference type="NCBIfam" id="TIGR00589">
    <property type="entry name" value="ogt"/>
    <property type="match status" value="1"/>
</dbReference>
<evidence type="ECO:0000313" key="15">
    <source>
        <dbReference type="Proteomes" id="UP000311382"/>
    </source>
</evidence>
<dbReference type="InterPro" id="IPR036388">
    <property type="entry name" value="WH-like_DNA-bd_sf"/>
</dbReference>
<evidence type="ECO:0000256" key="5">
    <source>
        <dbReference type="ARBA" id="ARBA00022603"/>
    </source>
</evidence>
<evidence type="ECO:0000256" key="4">
    <source>
        <dbReference type="ARBA" id="ARBA00015377"/>
    </source>
</evidence>
<keyword evidence="6 14" id="KW-0808">Transferase</keyword>
<evidence type="ECO:0000256" key="10">
    <source>
        <dbReference type="ARBA" id="ARBA00031621"/>
    </source>
</evidence>
<dbReference type="GO" id="GO:0006281">
    <property type="term" value="P:DNA repair"/>
    <property type="evidence" value="ECO:0007669"/>
    <property type="project" value="UniProtKB-KW"/>
</dbReference>
<dbReference type="SUPFAM" id="SSF46767">
    <property type="entry name" value="Methylated DNA-protein cysteine methyltransferase, C-terminal domain"/>
    <property type="match status" value="1"/>
</dbReference>
<feature type="domain" description="Methylated-DNA-[protein]-cysteine S-methyltransferase DNA binding" evidence="13">
    <location>
        <begin position="46"/>
        <end position="111"/>
    </location>
</feature>
<organism evidence="14 15">
    <name type="scientific">Rhodotorula diobovata</name>
    <dbReference type="NCBI Taxonomy" id="5288"/>
    <lineage>
        <taxon>Eukaryota</taxon>
        <taxon>Fungi</taxon>
        <taxon>Dikarya</taxon>
        <taxon>Basidiomycota</taxon>
        <taxon>Pucciniomycotina</taxon>
        <taxon>Microbotryomycetes</taxon>
        <taxon>Sporidiobolales</taxon>
        <taxon>Sporidiobolaceae</taxon>
        <taxon>Rhodotorula</taxon>
    </lineage>
</organism>
<dbReference type="Gene3D" id="1.10.10.10">
    <property type="entry name" value="Winged helix-like DNA-binding domain superfamily/Winged helix DNA-binding domain"/>
    <property type="match status" value="1"/>
</dbReference>
<dbReference type="InterPro" id="IPR036217">
    <property type="entry name" value="MethylDNA_cys_MeTrfase_DNAb"/>
</dbReference>
<feature type="compositionally biased region" description="Low complexity" evidence="12">
    <location>
        <begin position="116"/>
        <end position="127"/>
    </location>
</feature>
<dbReference type="Proteomes" id="UP000311382">
    <property type="component" value="Unassembled WGS sequence"/>
</dbReference>
<protein>
    <recommendedName>
        <fullName evidence="4">Methylated-DNA--protein-cysteine methyltransferase</fullName>
        <ecNumber evidence="3">2.1.1.63</ecNumber>
    </recommendedName>
    <alternativeName>
        <fullName evidence="9">6-O-methylguanine-DNA methyltransferase</fullName>
    </alternativeName>
    <alternativeName>
        <fullName evidence="10">O-6-methylguanine-DNA-alkyltransferase</fullName>
    </alternativeName>
</protein>
<name>A0A5C5G885_9BASI</name>
<feature type="region of interest" description="Disordered" evidence="12">
    <location>
        <begin position="1"/>
        <end position="41"/>
    </location>
</feature>
<evidence type="ECO:0000256" key="1">
    <source>
        <dbReference type="ARBA" id="ARBA00001286"/>
    </source>
</evidence>